<evidence type="ECO:0000313" key="3">
    <source>
        <dbReference type="EMBL" id="MCJ0765151.1"/>
    </source>
</evidence>
<feature type="chain" id="PRO_5040889241" evidence="2">
    <location>
        <begin position="28"/>
        <end position="326"/>
    </location>
</feature>
<gene>
    <name evidence="3" type="ORF">MMF98_18205</name>
</gene>
<accession>A0A9X1VWL6</accession>
<dbReference type="EMBL" id="JALGBI010000002">
    <property type="protein sequence ID" value="MCJ0765151.1"/>
    <property type="molecule type" value="Genomic_DNA"/>
</dbReference>
<comment type="similarity">
    <text evidence="1">Belongs to the UPF0065 (bug) family.</text>
</comment>
<dbReference type="Gene3D" id="3.40.190.150">
    <property type="entry name" value="Bordetella uptake gene, domain 1"/>
    <property type="match status" value="1"/>
</dbReference>
<dbReference type="Pfam" id="PF03401">
    <property type="entry name" value="TctC"/>
    <property type="match status" value="1"/>
</dbReference>
<sequence length="326" mass="33133">MISLSSLLHRGRASAAALALLACAAAAQTPLPGRPITLVVPYPPGGSADILARMVGERLGHQLGQTVVVENKAGAGTAIGAKAVADAAPDGHTLLLGTVSSQAINPAMTKVGYDPLRNFATVSPLASIPFVLVANPAAPMRSVAEVIAQAKAMPGAVGYASAGPGTSNHLAGELLASAAGVKLLHVPYRGSAPALADVLAGHVPLMFDLQSTAVPNIRTGKLKAIAVTGTQRSALLPEVPTVGESGLPGYEVSAWFGIFAPAGLPAPVLDKLGAAFAAILRTPEMEKRLRDLGAEPDTRSREAFDSYVRSEVSRYAGVVRSAGLAP</sequence>
<organism evidence="3 4">
    <name type="scientific">Variovorax terrae</name>
    <dbReference type="NCBI Taxonomy" id="2923278"/>
    <lineage>
        <taxon>Bacteria</taxon>
        <taxon>Pseudomonadati</taxon>
        <taxon>Pseudomonadota</taxon>
        <taxon>Betaproteobacteria</taxon>
        <taxon>Burkholderiales</taxon>
        <taxon>Comamonadaceae</taxon>
        <taxon>Variovorax</taxon>
    </lineage>
</organism>
<dbReference type="CDD" id="cd13578">
    <property type="entry name" value="PBP2_Bug27"/>
    <property type="match status" value="1"/>
</dbReference>
<comment type="caution">
    <text evidence="3">The sequence shown here is derived from an EMBL/GenBank/DDBJ whole genome shotgun (WGS) entry which is preliminary data.</text>
</comment>
<feature type="signal peptide" evidence="2">
    <location>
        <begin position="1"/>
        <end position="27"/>
    </location>
</feature>
<evidence type="ECO:0000313" key="4">
    <source>
        <dbReference type="Proteomes" id="UP001139447"/>
    </source>
</evidence>
<proteinExistence type="inferred from homology"/>
<dbReference type="RefSeq" id="WP_243308256.1">
    <property type="nucleotide sequence ID" value="NZ_JALGBI010000002.1"/>
</dbReference>
<dbReference type="Gene3D" id="3.40.190.10">
    <property type="entry name" value="Periplasmic binding protein-like II"/>
    <property type="match status" value="1"/>
</dbReference>
<dbReference type="InterPro" id="IPR042100">
    <property type="entry name" value="Bug_dom1"/>
</dbReference>
<dbReference type="PIRSF" id="PIRSF017082">
    <property type="entry name" value="YflP"/>
    <property type="match status" value="1"/>
</dbReference>
<keyword evidence="4" id="KW-1185">Reference proteome</keyword>
<dbReference type="PANTHER" id="PTHR42928">
    <property type="entry name" value="TRICARBOXYLATE-BINDING PROTEIN"/>
    <property type="match status" value="1"/>
</dbReference>
<dbReference type="SUPFAM" id="SSF53850">
    <property type="entry name" value="Periplasmic binding protein-like II"/>
    <property type="match status" value="1"/>
</dbReference>
<evidence type="ECO:0000256" key="1">
    <source>
        <dbReference type="ARBA" id="ARBA00006987"/>
    </source>
</evidence>
<keyword evidence="2" id="KW-0732">Signal</keyword>
<dbReference type="PANTHER" id="PTHR42928:SF5">
    <property type="entry name" value="BLR1237 PROTEIN"/>
    <property type="match status" value="1"/>
</dbReference>
<dbReference type="AlphaFoldDB" id="A0A9X1VWL6"/>
<evidence type="ECO:0000256" key="2">
    <source>
        <dbReference type="SAM" id="SignalP"/>
    </source>
</evidence>
<protein>
    <submittedName>
        <fullName evidence="3">Tripartite tricarboxylate transporter substrate binding protein</fullName>
    </submittedName>
</protein>
<dbReference type="Proteomes" id="UP001139447">
    <property type="component" value="Unassembled WGS sequence"/>
</dbReference>
<reference evidence="3" key="1">
    <citation type="submission" date="2022-03" db="EMBL/GenBank/DDBJ databases">
        <authorList>
            <person name="Woo C.Y."/>
        </authorList>
    </citation>
    <scope>NUCLEOTIDE SEQUENCE</scope>
    <source>
        <strain evidence="3">CYS-02</strain>
    </source>
</reference>
<name>A0A9X1VWL6_9BURK</name>
<dbReference type="InterPro" id="IPR005064">
    <property type="entry name" value="BUG"/>
</dbReference>